<organism evidence="4 5">
    <name type="scientific">Streptomyces inhibens</name>
    <dbReference type="NCBI Taxonomy" id="2293571"/>
    <lineage>
        <taxon>Bacteria</taxon>
        <taxon>Bacillati</taxon>
        <taxon>Actinomycetota</taxon>
        <taxon>Actinomycetes</taxon>
        <taxon>Kitasatosporales</taxon>
        <taxon>Streptomycetaceae</taxon>
        <taxon>Streptomyces</taxon>
    </lineage>
</organism>
<dbReference type="InterPro" id="IPR001466">
    <property type="entry name" value="Beta-lactam-related"/>
</dbReference>
<dbReference type="Proteomes" id="UP000262477">
    <property type="component" value="Unassembled WGS sequence"/>
</dbReference>
<reference evidence="4 5" key="1">
    <citation type="submission" date="2018-08" db="EMBL/GenBank/DDBJ databases">
        <title>Streptomyces NEAU-D10 sp. nov., a novel Actinomycete isolated from soil.</title>
        <authorList>
            <person name="Jin L."/>
        </authorList>
    </citation>
    <scope>NUCLEOTIDE SEQUENCE [LARGE SCALE GENOMIC DNA]</scope>
    <source>
        <strain evidence="4 5">NEAU-D10</strain>
    </source>
</reference>
<protein>
    <submittedName>
        <fullName evidence="4">Class A beta-lactamase-related serine hydrolase</fullName>
    </submittedName>
</protein>
<dbReference type="Gene3D" id="3.40.710.10">
    <property type="entry name" value="DD-peptidase/beta-lactamase superfamily"/>
    <property type="match status" value="1"/>
</dbReference>
<dbReference type="SUPFAM" id="SSF56601">
    <property type="entry name" value="beta-lactamase/transpeptidase-like"/>
    <property type="match status" value="1"/>
</dbReference>
<evidence type="ECO:0000259" key="2">
    <source>
        <dbReference type="Pfam" id="PF00144"/>
    </source>
</evidence>
<dbReference type="Pfam" id="PF24491">
    <property type="entry name" value="DUF7586"/>
    <property type="match status" value="1"/>
</dbReference>
<dbReference type="InterPro" id="IPR050491">
    <property type="entry name" value="AmpC-like"/>
</dbReference>
<dbReference type="InterPro" id="IPR012338">
    <property type="entry name" value="Beta-lactam/transpept-like"/>
</dbReference>
<gene>
    <name evidence="4" type="ORF">DY245_17795</name>
</gene>
<sequence>MTITQSAESHEPEAAKPWASEPDPAGPDPVRLDPDGPEPRVADTPEACPELLPQTRRALLRRLAVGQAEGRAPSMMGVVVRDGRAVWTGARSSVDGEVPHGDVQYRIGSITKTFVAVQVLRLRDEGLLGLDDPVGRHLEGTAVPDATIAQLLSHSSGLAAEPRGPWWERTAGELRPEPADLYGERPQRLPVGRQHHYSNTGYALLGALVERLRGGTPWGEVLRREVLEPLGMRRTALRPEMPHAGGWAVHPWADAMLPEPSEDTGLMGPAGQLWSTAEDLGRWAAFLLRGDERVLSAATLAEMRTPAVPPGGRAWDAGYGLGLQLVRWEGRTLVGHTGSMPGFLATLWADVEEDVAGIVLANCTSGPAVPAIAADLTGIVIEHEPRIPEPWRPMPGPLDQELLALTGPWYWGANPHTLRLRAERGLELAPLSAAGRASRFRAEEDGTWTGLDGYYAGETLRVVRDRDGSVSHLDLGTFVFTRGPYEPSDPVPGGVDPEGWRV</sequence>
<keyword evidence="5" id="KW-1185">Reference proteome</keyword>
<name>A0A371Q2X6_STRIH</name>
<feature type="region of interest" description="Disordered" evidence="1">
    <location>
        <begin position="1"/>
        <end position="49"/>
    </location>
</feature>
<feature type="domain" description="DUF7586" evidence="3">
    <location>
        <begin position="399"/>
        <end position="482"/>
    </location>
</feature>
<feature type="domain" description="Beta-lactamase-related" evidence="2">
    <location>
        <begin position="66"/>
        <end position="371"/>
    </location>
</feature>
<dbReference type="AlphaFoldDB" id="A0A371Q2X6"/>
<evidence type="ECO:0000256" key="1">
    <source>
        <dbReference type="SAM" id="MobiDB-lite"/>
    </source>
</evidence>
<evidence type="ECO:0000313" key="4">
    <source>
        <dbReference type="EMBL" id="REK89087.1"/>
    </source>
</evidence>
<dbReference type="RefSeq" id="WP_128508233.1">
    <property type="nucleotide sequence ID" value="NZ_QUAC01000137.1"/>
</dbReference>
<dbReference type="GO" id="GO:0016787">
    <property type="term" value="F:hydrolase activity"/>
    <property type="evidence" value="ECO:0007669"/>
    <property type="project" value="UniProtKB-KW"/>
</dbReference>
<evidence type="ECO:0000259" key="3">
    <source>
        <dbReference type="Pfam" id="PF24491"/>
    </source>
</evidence>
<dbReference type="OrthoDB" id="3863176at2"/>
<keyword evidence="4" id="KW-0378">Hydrolase</keyword>
<evidence type="ECO:0000313" key="5">
    <source>
        <dbReference type="Proteomes" id="UP000262477"/>
    </source>
</evidence>
<dbReference type="EMBL" id="QUAC01000137">
    <property type="protein sequence ID" value="REK89087.1"/>
    <property type="molecule type" value="Genomic_DNA"/>
</dbReference>
<feature type="compositionally biased region" description="Basic and acidic residues" evidence="1">
    <location>
        <begin position="30"/>
        <end position="43"/>
    </location>
</feature>
<dbReference type="Pfam" id="PF00144">
    <property type="entry name" value="Beta-lactamase"/>
    <property type="match status" value="1"/>
</dbReference>
<comment type="caution">
    <text evidence="4">The sequence shown here is derived from an EMBL/GenBank/DDBJ whole genome shotgun (WGS) entry which is preliminary data.</text>
</comment>
<accession>A0A371Q2X6</accession>
<dbReference type="InterPro" id="IPR056008">
    <property type="entry name" value="DUF7586"/>
</dbReference>
<dbReference type="PANTHER" id="PTHR46825">
    <property type="entry name" value="D-ALANYL-D-ALANINE-CARBOXYPEPTIDASE/ENDOPEPTIDASE AMPH"/>
    <property type="match status" value="1"/>
</dbReference>
<dbReference type="PANTHER" id="PTHR46825:SF7">
    <property type="entry name" value="D-ALANYL-D-ALANINE CARBOXYPEPTIDASE"/>
    <property type="match status" value="1"/>
</dbReference>
<proteinExistence type="predicted"/>